<evidence type="ECO:0000256" key="4">
    <source>
        <dbReference type="ARBA" id="ARBA00023172"/>
    </source>
</evidence>
<proteinExistence type="inferred from homology"/>
<feature type="region of interest" description="Disordered" evidence="6">
    <location>
        <begin position="777"/>
        <end position="827"/>
    </location>
</feature>
<reference evidence="8" key="1">
    <citation type="journal article" date="2021" name="PeerJ">
        <title>Extensive microbial diversity within the chicken gut microbiome revealed by metagenomics and culture.</title>
        <authorList>
            <person name="Gilroy R."/>
            <person name="Ravi A."/>
            <person name="Getino M."/>
            <person name="Pursley I."/>
            <person name="Horton D.L."/>
            <person name="Alikhan N.F."/>
            <person name="Baker D."/>
            <person name="Gharbi K."/>
            <person name="Hall N."/>
            <person name="Watson M."/>
            <person name="Adriaenssens E.M."/>
            <person name="Foster-Nyarko E."/>
            <person name="Jarju S."/>
            <person name="Secka A."/>
            <person name="Antonio M."/>
            <person name="Oren A."/>
            <person name="Chaudhuri R.R."/>
            <person name="La Ragione R."/>
            <person name="Hildebrand F."/>
            <person name="Pallen M.J."/>
        </authorList>
    </citation>
    <scope>NUCLEOTIDE SEQUENCE</scope>
    <source>
        <strain evidence="8">378</strain>
    </source>
</reference>
<evidence type="ECO:0000256" key="7">
    <source>
        <dbReference type="SAM" id="Phobius"/>
    </source>
</evidence>
<keyword evidence="3 5" id="KW-0175">Coiled coil</keyword>
<feature type="compositionally biased region" description="Low complexity" evidence="6">
    <location>
        <begin position="812"/>
        <end position="827"/>
    </location>
</feature>
<comment type="function">
    <text evidence="1">Involved in DNA recombination.</text>
</comment>
<evidence type="ECO:0000256" key="6">
    <source>
        <dbReference type="SAM" id="MobiDB-lite"/>
    </source>
</evidence>
<feature type="compositionally biased region" description="Low complexity" evidence="6">
    <location>
        <begin position="777"/>
        <end position="803"/>
    </location>
</feature>
<keyword evidence="7" id="KW-1133">Transmembrane helix</keyword>
<dbReference type="EMBL" id="JAHLFE010000120">
    <property type="protein sequence ID" value="MBU3844414.1"/>
    <property type="molecule type" value="Genomic_DNA"/>
</dbReference>
<keyword evidence="4" id="KW-0233">DNA recombination</keyword>
<dbReference type="Pfam" id="PF02646">
    <property type="entry name" value="RmuC"/>
    <property type="match status" value="1"/>
</dbReference>
<evidence type="ECO:0000256" key="5">
    <source>
        <dbReference type="SAM" id="Coils"/>
    </source>
</evidence>
<feature type="transmembrane region" description="Helical" evidence="7">
    <location>
        <begin position="6"/>
        <end position="26"/>
    </location>
</feature>
<reference evidence="8" key="2">
    <citation type="submission" date="2021-04" db="EMBL/GenBank/DDBJ databases">
        <authorList>
            <person name="Gilroy R."/>
        </authorList>
    </citation>
    <scope>NUCLEOTIDE SEQUENCE</scope>
    <source>
        <strain evidence="8">378</strain>
    </source>
</reference>
<evidence type="ECO:0000313" key="9">
    <source>
        <dbReference type="Proteomes" id="UP000733611"/>
    </source>
</evidence>
<evidence type="ECO:0000256" key="3">
    <source>
        <dbReference type="ARBA" id="ARBA00023054"/>
    </source>
</evidence>
<dbReference type="PANTHER" id="PTHR30563">
    <property type="entry name" value="DNA RECOMBINATION PROTEIN RMUC"/>
    <property type="match status" value="1"/>
</dbReference>
<organism evidence="8 9">
    <name type="scientific">Candidatus Anaerobiospirillum pullicola</name>
    <dbReference type="NCBI Taxonomy" id="2838451"/>
    <lineage>
        <taxon>Bacteria</taxon>
        <taxon>Pseudomonadati</taxon>
        <taxon>Pseudomonadota</taxon>
        <taxon>Gammaproteobacteria</taxon>
        <taxon>Aeromonadales</taxon>
        <taxon>Succinivibrionaceae</taxon>
        <taxon>Anaerobiospirillum</taxon>
    </lineage>
</organism>
<dbReference type="GO" id="GO:0006310">
    <property type="term" value="P:DNA recombination"/>
    <property type="evidence" value="ECO:0007669"/>
    <property type="project" value="UniProtKB-KW"/>
</dbReference>
<comment type="caution">
    <text evidence="8">The sequence shown here is derived from an EMBL/GenBank/DDBJ whole genome shotgun (WGS) entry which is preliminary data.</text>
</comment>
<comment type="similarity">
    <text evidence="2">Belongs to the RmuC family.</text>
</comment>
<dbReference type="InterPro" id="IPR003798">
    <property type="entry name" value="DNA_recombination_RmuC"/>
</dbReference>
<dbReference type="AlphaFoldDB" id="A0A948TGD5"/>
<evidence type="ECO:0000256" key="1">
    <source>
        <dbReference type="ARBA" id="ARBA00003416"/>
    </source>
</evidence>
<dbReference type="Proteomes" id="UP000733611">
    <property type="component" value="Unassembled WGS sequence"/>
</dbReference>
<name>A0A948TGD5_9GAMM</name>
<accession>A0A948TGD5</accession>
<dbReference type="PANTHER" id="PTHR30563:SF0">
    <property type="entry name" value="DNA RECOMBINATION PROTEIN RMUC"/>
    <property type="match status" value="1"/>
</dbReference>
<evidence type="ECO:0000313" key="8">
    <source>
        <dbReference type="EMBL" id="MBU3844414.1"/>
    </source>
</evidence>
<keyword evidence="7" id="KW-0472">Membrane</keyword>
<feature type="coiled-coil region" evidence="5">
    <location>
        <begin position="89"/>
        <end position="282"/>
    </location>
</feature>
<evidence type="ECO:0000256" key="2">
    <source>
        <dbReference type="ARBA" id="ARBA00009840"/>
    </source>
</evidence>
<protein>
    <submittedName>
        <fullName evidence="8">DNA recombination protein RmuC</fullName>
    </submittedName>
</protein>
<sequence>MPNPNILIGIIAVLIVLVAICVFLIWRQSQRLNSSAPTTGDSSGNTELDAQMQAQMQALLQGQSVLLSKSEHSALIEQAAQLTQSTTLNTELKQQVSELTAALERFKEQAGQHELQLTTELTDLKSAHSHDQQALQEKEEALTALKAAQQEQLQQLKTEHTAQTTQLKTEQQEQLEQLKATHATALQKAEAVGADQLKACTERYENTINELKASQQQLLNELKNSQQQELAAAQKHATEQITALTAAKQELQQKNEELSTTLTEQNKAVATLKSEKESLLQLRDADAQRFAQAQAELEHRLNTMGEKLLKERSEALEKNNSEHMGQIISPLREELNTFRELLTTTQKTNSEQAGQLQNELKHLQEAQLSLSTQADQLSRALLQGAKSQGMWGEHQLERVLELAGLEQKTQYLREVAGVNSSNERGRADVVIPLPHHHAIVVDSKCSLTAYTDLINAEMASDKDGYEQALNRHIASLKAHIDELSKKDYQSYADFDSPTFVFMFVPIDQALAVALRHDPQLYDYAQKKNIALISPSLAVPALRVVSNLWVLAEQGEKLKQVAALADRIFLKCTKVCADFEGLLKARDSLNNNIDRLNTSLYEGRGNLRSLLSNFAQKAPALTAAALAEMEADLQTGLNTGTGADATANATTSNAHQPRQGMLSDLTAVRILATPAPALPQQTAAETTPAAETEAAAASAVANATIPTVEANATAAVAPVQTTEDNTQEGSEAAAAADTYSAESRLEQEAQAIMENAQHMMVESKAMMAAEQALLPDNAASTAASSASSASSARAADAATTAPASKKPRRRKSAAATATTESNSTESAE</sequence>
<gene>
    <name evidence="8" type="primary">rmuC</name>
    <name evidence="8" type="ORF">H9847_06035</name>
</gene>
<keyword evidence="7" id="KW-0812">Transmembrane</keyword>